<proteinExistence type="predicted"/>
<feature type="transmembrane region" description="Helical" evidence="1">
    <location>
        <begin position="194"/>
        <end position="214"/>
    </location>
</feature>
<evidence type="ECO:0000313" key="2">
    <source>
        <dbReference type="EMBL" id="OTQ08403.1"/>
    </source>
</evidence>
<gene>
    <name evidence="2" type="ORF">B6C91_12510</name>
</gene>
<dbReference type="EMBL" id="NART01000087">
    <property type="protein sequence ID" value="OTQ08403.1"/>
    <property type="molecule type" value="Genomic_DNA"/>
</dbReference>
<comment type="caution">
    <text evidence="2">The sequence shown here is derived from an EMBL/GenBank/DDBJ whole genome shotgun (WGS) entry which is preliminary data.</text>
</comment>
<feature type="transmembrane region" description="Helical" evidence="1">
    <location>
        <begin position="89"/>
        <end position="111"/>
    </location>
</feature>
<organism evidence="2 3">
    <name type="scientific">Gilliamella apicola</name>
    <dbReference type="NCBI Taxonomy" id="1196095"/>
    <lineage>
        <taxon>Bacteria</taxon>
        <taxon>Pseudomonadati</taxon>
        <taxon>Pseudomonadota</taxon>
        <taxon>Gammaproteobacteria</taxon>
        <taxon>Orbales</taxon>
        <taxon>Orbaceae</taxon>
        <taxon>Gilliamella</taxon>
    </lineage>
</organism>
<feature type="transmembrane region" description="Helical" evidence="1">
    <location>
        <begin position="226"/>
        <end position="245"/>
    </location>
</feature>
<keyword evidence="1" id="KW-1133">Transmembrane helix</keyword>
<feature type="transmembrane region" description="Helical" evidence="1">
    <location>
        <begin position="41"/>
        <end position="60"/>
    </location>
</feature>
<keyword evidence="3" id="KW-1185">Reference proteome</keyword>
<name>A0ABX3YUZ1_9GAMM</name>
<dbReference type="RefSeq" id="WP_086333218.1">
    <property type="nucleotide sequence ID" value="NZ_NART01000087.1"/>
</dbReference>
<feature type="transmembrane region" description="Helical" evidence="1">
    <location>
        <begin position="117"/>
        <end position="139"/>
    </location>
</feature>
<sequence>MKYFYKLKNYIKKYPILSIVLFLFYVVGIIFLIINKMQLDICTFIISITSVIIGLIIYYVRFASYEQKQLTIRWLKFTFLLPKKNSKKILHIIFCLSGWGTLFGSMAFITFLLKFNWLISFVFFILQCITAIIIIANYVDHKKINSLAITIKSSMLAIIYIFLDFLSNNLGRSIITKGISVSPEQIPTITHGLYWFYFIAIVSILLLLIAPFWPHLAKNRKLLYKLPFITNFLVFISIMLLSQLITHNEYNIINTIFEKTYIADTMNYFKCDNKIILKTPNDSARYLKVDENEFRALYFNEGESNIQLTTYLCNGSDYIEIDIHKND</sequence>
<evidence type="ECO:0000313" key="3">
    <source>
        <dbReference type="Proteomes" id="UP000194800"/>
    </source>
</evidence>
<accession>A0ABX3YUZ1</accession>
<keyword evidence="1" id="KW-0472">Membrane</keyword>
<reference evidence="2 3" key="1">
    <citation type="submission" date="2017-03" db="EMBL/GenBank/DDBJ databases">
        <title>Comparative genomics of honeybee gut symbionts reveal geographically distinct and subgroup specific antibiotic resistance.</title>
        <authorList>
            <person name="Ludvigsen J."/>
            <person name="Porcellato D."/>
            <person name="Labee-Lund T.M."/>
            <person name="Amdam G.V."/>
            <person name="Rudi K."/>
        </authorList>
    </citation>
    <scope>NUCLEOTIDE SEQUENCE [LARGE SCALE GENOMIC DNA]</scope>
    <source>
        <strain evidence="2 3">A-9-12</strain>
    </source>
</reference>
<dbReference type="Proteomes" id="UP000194800">
    <property type="component" value="Unassembled WGS sequence"/>
</dbReference>
<protein>
    <submittedName>
        <fullName evidence="2">Uncharacterized protein</fullName>
    </submittedName>
</protein>
<evidence type="ECO:0000256" key="1">
    <source>
        <dbReference type="SAM" id="Phobius"/>
    </source>
</evidence>
<feature type="transmembrane region" description="Helical" evidence="1">
    <location>
        <begin position="14"/>
        <end position="35"/>
    </location>
</feature>
<feature type="transmembrane region" description="Helical" evidence="1">
    <location>
        <begin position="146"/>
        <end position="163"/>
    </location>
</feature>
<keyword evidence="1" id="KW-0812">Transmembrane</keyword>